<reference evidence="5 6" key="1">
    <citation type="journal article" date="2013" name="Genome Announc.">
        <title>Draft Genome Sequence of Rhodococcus ruber Strain BKS 20-38.</title>
        <authorList>
            <person name="Bala M."/>
            <person name="Kumar S."/>
            <person name="Raghava G.P."/>
            <person name="Mayilraj S."/>
        </authorList>
    </citation>
    <scope>NUCLEOTIDE SEQUENCE [LARGE SCALE GENOMIC DNA]</scope>
    <source>
        <strain evidence="5 6">BKS 20-38</strain>
    </source>
</reference>
<dbReference type="AlphaFoldDB" id="M3A2T4"/>
<proteinExistence type="predicted"/>
<keyword evidence="3" id="KW-0786">Thiamine pyrophosphate</keyword>
<keyword evidence="6" id="KW-1185">Reference proteome</keyword>
<dbReference type="PATRIC" id="fig|1278076.4.peg.160"/>
<dbReference type="InterPro" id="IPR050642">
    <property type="entry name" value="PDH_E1_Alpha_Subunit"/>
</dbReference>
<accession>M3A2T4</accession>
<dbReference type="PANTHER" id="PTHR11516">
    <property type="entry name" value="PYRUVATE DEHYDROGENASE E1 COMPONENT, ALPHA SUBUNIT BACTERIAL AND ORGANELLAR"/>
    <property type="match status" value="1"/>
</dbReference>
<evidence type="ECO:0000256" key="3">
    <source>
        <dbReference type="ARBA" id="ARBA00023052"/>
    </source>
</evidence>
<dbReference type="GO" id="GO:0000287">
    <property type="term" value="F:magnesium ion binding"/>
    <property type="evidence" value="ECO:0007669"/>
    <property type="project" value="UniProtKB-ARBA"/>
</dbReference>
<evidence type="ECO:0000256" key="1">
    <source>
        <dbReference type="ARBA" id="ARBA00001964"/>
    </source>
</evidence>
<comment type="cofactor">
    <cofactor evidence="1">
        <name>thiamine diphosphate</name>
        <dbReference type="ChEBI" id="CHEBI:58937"/>
    </cofactor>
</comment>
<protein>
    <submittedName>
        <fullName evidence="5">Pyruvate/2-oxoglutarate dehydrogenase complex, dehydrogenase component alpha subunit</fullName>
    </submittedName>
</protein>
<evidence type="ECO:0000313" key="5">
    <source>
        <dbReference type="EMBL" id="EME67273.1"/>
    </source>
</evidence>
<organism evidence="5 6">
    <name type="scientific">Rhodococcus ruber BKS 20-38</name>
    <dbReference type="NCBI Taxonomy" id="1278076"/>
    <lineage>
        <taxon>Bacteria</taxon>
        <taxon>Bacillati</taxon>
        <taxon>Actinomycetota</taxon>
        <taxon>Actinomycetes</taxon>
        <taxon>Mycobacteriales</taxon>
        <taxon>Nocardiaceae</taxon>
        <taxon>Rhodococcus</taxon>
    </lineage>
</organism>
<keyword evidence="5" id="KW-0670">Pyruvate</keyword>
<comment type="caution">
    <text evidence="5">The sequence shown here is derived from an EMBL/GenBank/DDBJ whole genome shotgun (WGS) entry which is preliminary data.</text>
</comment>
<dbReference type="PANTHER" id="PTHR11516:SF60">
    <property type="entry name" value="PYRUVATE DEHYDROGENASE E1 COMPONENT SUBUNIT ALPHA"/>
    <property type="match status" value="1"/>
</dbReference>
<evidence type="ECO:0000313" key="6">
    <source>
        <dbReference type="Proteomes" id="UP000011731"/>
    </source>
</evidence>
<dbReference type="GO" id="GO:0004739">
    <property type="term" value="F:pyruvate dehydrogenase (acetyl-transferring) activity"/>
    <property type="evidence" value="ECO:0007669"/>
    <property type="project" value="TreeGrafter"/>
</dbReference>
<gene>
    <name evidence="5" type="ORF">G352_00797</name>
</gene>
<evidence type="ECO:0000256" key="2">
    <source>
        <dbReference type="ARBA" id="ARBA00023002"/>
    </source>
</evidence>
<dbReference type="SUPFAM" id="SSF52518">
    <property type="entry name" value="Thiamin diphosphate-binding fold (THDP-binding)"/>
    <property type="match status" value="1"/>
</dbReference>
<feature type="domain" description="Dehydrogenase E1 component" evidence="4">
    <location>
        <begin position="2"/>
        <end position="130"/>
    </location>
</feature>
<dbReference type="InterPro" id="IPR029061">
    <property type="entry name" value="THDP-binding"/>
</dbReference>
<evidence type="ECO:0000259" key="4">
    <source>
        <dbReference type="Pfam" id="PF00676"/>
    </source>
</evidence>
<dbReference type="Pfam" id="PF00676">
    <property type="entry name" value="E1_dh"/>
    <property type="match status" value="1"/>
</dbReference>
<keyword evidence="2" id="KW-0560">Oxidoreductase</keyword>
<dbReference type="InterPro" id="IPR001017">
    <property type="entry name" value="DH_E1"/>
</dbReference>
<dbReference type="EMBL" id="AOEX01000011">
    <property type="protein sequence ID" value="EME67273.1"/>
    <property type="molecule type" value="Genomic_DNA"/>
</dbReference>
<dbReference type="Gene3D" id="3.40.50.970">
    <property type="match status" value="1"/>
</dbReference>
<sequence length="148" mass="16329">MTPIDQTMSIDEVRKRALAYAIPGVRVDGNDPEAVYEAVSEAVARGRAGDGPTLIEAVTFRFKGHYFGDQMKYIPREQLEEARRKDPMVSYRERIVANRILTVAELDAIDSEAAAQVEAAVRAAVESGFPAKEELDNDLYVNMKGVPA</sequence>
<dbReference type="GO" id="GO:0006086">
    <property type="term" value="P:pyruvate decarboxylation to acetyl-CoA"/>
    <property type="evidence" value="ECO:0007669"/>
    <property type="project" value="TreeGrafter"/>
</dbReference>
<name>M3A2T4_9NOCA</name>
<dbReference type="Proteomes" id="UP000011731">
    <property type="component" value="Unassembled WGS sequence"/>
</dbReference>